<evidence type="ECO:0000313" key="1">
    <source>
        <dbReference type="EMBL" id="USR90437.1"/>
    </source>
</evidence>
<sequence length="63" mass="7092">MGATGQGQLIRFLQEELALSPDSIAIALRRRDVDAGPLPMILWKYGFVTLDELSQIYDWLEAV</sequence>
<reference evidence="1" key="1">
    <citation type="submission" date="2022-06" db="EMBL/GenBank/DDBJ databases">
        <title>Genome sequence of Phormidium yuhuli AB48 isolated from an industrial photobioreactor environment.</title>
        <authorList>
            <person name="Qiu Y."/>
            <person name="Noonan A.J.C."/>
            <person name="Dofher K."/>
            <person name="Koch M."/>
            <person name="Kieft B."/>
            <person name="Lin X."/>
            <person name="Ziels R.M."/>
            <person name="Hallam S.J."/>
        </authorList>
    </citation>
    <scope>NUCLEOTIDE SEQUENCE</scope>
    <source>
        <strain evidence="1">AB48</strain>
    </source>
</reference>
<evidence type="ECO:0000313" key="2">
    <source>
        <dbReference type="Proteomes" id="UP001056708"/>
    </source>
</evidence>
<keyword evidence="2" id="KW-1185">Reference proteome</keyword>
<name>A0ABY5AMN1_9CYAN</name>
<dbReference type="Pfam" id="PF11165">
    <property type="entry name" value="DUF2949"/>
    <property type="match status" value="1"/>
</dbReference>
<proteinExistence type="predicted"/>
<dbReference type="EMBL" id="CP098611">
    <property type="protein sequence ID" value="USR90437.1"/>
    <property type="molecule type" value="Genomic_DNA"/>
</dbReference>
<gene>
    <name evidence="1" type="ORF">NEA10_16580</name>
</gene>
<accession>A0ABY5AMN1</accession>
<dbReference type="InterPro" id="IPR021336">
    <property type="entry name" value="DUF2949"/>
</dbReference>
<dbReference type="RefSeq" id="WP_252662466.1">
    <property type="nucleotide sequence ID" value="NZ_CP098611.1"/>
</dbReference>
<dbReference type="Proteomes" id="UP001056708">
    <property type="component" value="Chromosome"/>
</dbReference>
<protein>
    <submittedName>
        <fullName evidence="1">DUF2949 domain-containing protein</fullName>
    </submittedName>
</protein>
<organism evidence="1 2">
    <name type="scientific">Phormidium yuhuli AB48</name>
    <dbReference type="NCBI Taxonomy" id="2940671"/>
    <lineage>
        <taxon>Bacteria</taxon>
        <taxon>Bacillati</taxon>
        <taxon>Cyanobacteriota</taxon>
        <taxon>Cyanophyceae</taxon>
        <taxon>Oscillatoriophycideae</taxon>
        <taxon>Oscillatoriales</taxon>
        <taxon>Oscillatoriaceae</taxon>
        <taxon>Phormidium</taxon>
        <taxon>Phormidium yuhuli</taxon>
    </lineage>
</organism>